<gene>
    <name evidence="2" type="ORF">S06H3_07109</name>
</gene>
<keyword evidence="1" id="KW-0812">Transmembrane</keyword>
<keyword evidence="1" id="KW-1133">Transmembrane helix</keyword>
<organism evidence="2">
    <name type="scientific">marine sediment metagenome</name>
    <dbReference type="NCBI Taxonomy" id="412755"/>
    <lineage>
        <taxon>unclassified sequences</taxon>
        <taxon>metagenomes</taxon>
        <taxon>ecological metagenomes</taxon>
    </lineage>
</organism>
<dbReference type="AlphaFoldDB" id="X1JPS1"/>
<proteinExistence type="predicted"/>
<accession>X1JPS1</accession>
<feature type="non-terminal residue" evidence="2">
    <location>
        <position position="1"/>
    </location>
</feature>
<protein>
    <submittedName>
        <fullName evidence="2">Uncharacterized protein</fullName>
    </submittedName>
</protein>
<comment type="caution">
    <text evidence="2">The sequence shown here is derived from an EMBL/GenBank/DDBJ whole genome shotgun (WGS) entry which is preliminary data.</text>
</comment>
<dbReference type="EMBL" id="BARV01002843">
    <property type="protein sequence ID" value="GAH96746.1"/>
    <property type="molecule type" value="Genomic_DNA"/>
</dbReference>
<sequence>EFVLPKFLPRLQSIEIFLLSGEVMFNLAKITIIITIAEMIM</sequence>
<keyword evidence="1" id="KW-0472">Membrane</keyword>
<feature type="transmembrane region" description="Helical" evidence="1">
    <location>
        <begin position="16"/>
        <end position="37"/>
    </location>
</feature>
<evidence type="ECO:0000256" key="1">
    <source>
        <dbReference type="SAM" id="Phobius"/>
    </source>
</evidence>
<reference evidence="2" key="1">
    <citation type="journal article" date="2014" name="Front. Microbiol.">
        <title>High frequency of phylogenetically diverse reductive dehalogenase-homologous genes in deep subseafloor sedimentary metagenomes.</title>
        <authorList>
            <person name="Kawai M."/>
            <person name="Futagami T."/>
            <person name="Toyoda A."/>
            <person name="Takaki Y."/>
            <person name="Nishi S."/>
            <person name="Hori S."/>
            <person name="Arai W."/>
            <person name="Tsubouchi T."/>
            <person name="Morono Y."/>
            <person name="Uchiyama I."/>
            <person name="Ito T."/>
            <person name="Fujiyama A."/>
            <person name="Inagaki F."/>
            <person name="Takami H."/>
        </authorList>
    </citation>
    <scope>NUCLEOTIDE SEQUENCE</scope>
    <source>
        <strain evidence="2">Expedition CK06-06</strain>
    </source>
</reference>
<evidence type="ECO:0000313" key="2">
    <source>
        <dbReference type="EMBL" id="GAH96746.1"/>
    </source>
</evidence>
<name>X1JPS1_9ZZZZ</name>